<dbReference type="eggNOG" id="COG2843">
    <property type="taxonomic scope" value="Bacteria"/>
</dbReference>
<dbReference type="Proteomes" id="UP000183028">
    <property type="component" value="Unassembled WGS sequence"/>
</dbReference>
<feature type="domain" description="Capsule synthesis protein CapA" evidence="3">
    <location>
        <begin position="45"/>
        <end position="276"/>
    </location>
</feature>
<proteinExistence type="inferred from homology"/>
<dbReference type="PROSITE" id="PS51257">
    <property type="entry name" value="PROKAR_LIPOPROTEIN"/>
    <property type="match status" value="1"/>
</dbReference>
<keyword evidence="5" id="KW-1185">Reference proteome</keyword>
<name>A0A1H6UPZ7_9FIRM</name>
<dbReference type="SUPFAM" id="SSF56300">
    <property type="entry name" value="Metallo-dependent phosphatases"/>
    <property type="match status" value="1"/>
</dbReference>
<dbReference type="PANTHER" id="PTHR33393">
    <property type="entry name" value="POLYGLUTAMINE SYNTHESIS ACCESSORY PROTEIN RV0574C-RELATED"/>
    <property type="match status" value="1"/>
</dbReference>
<evidence type="ECO:0000313" key="4">
    <source>
        <dbReference type="EMBL" id="SEI93766.1"/>
    </source>
</evidence>
<dbReference type="OrthoDB" id="9810906at2"/>
<evidence type="ECO:0000313" key="5">
    <source>
        <dbReference type="Proteomes" id="UP000183028"/>
    </source>
</evidence>
<keyword evidence="2" id="KW-0732">Signal</keyword>
<organism evidence="4 5">
    <name type="scientific">Sharpea azabuensis</name>
    <dbReference type="NCBI Taxonomy" id="322505"/>
    <lineage>
        <taxon>Bacteria</taxon>
        <taxon>Bacillati</taxon>
        <taxon>Bacillota</taxon>
        <taxon>Erysipelotrichia</taxon>
        <taxon>Erysipelotrichales</taxon>
        <taxon>Coprobacillaceae</taxon>
        <taxon>Sharpea</taxon>
    </lineage>
</organism>
<dbReference type="CDD" id="cd07381">
    <property type="entry name" value="MPP_CapA"/>
    <property type="match status" value="1"/>
</dbReference>
<dbReference type="Pfam" id="PF09587">
    <property type="entry name" value="PGA_cap"/>
    <property type="match status" value="1"/>
</dbReference>
<dbReference type="RefSeq" id="WP_074732307.1">
    <property type="nucleotide sequence ID" value="NZ_FNYK01000036.1"/>
</dbReference>
<accession>A0A1H6UPZ7</accession>
<dbReference type="InterPro" id="IPR052169">
    <property type="entry name" value="CW_Biosynth-Accessory"/>
</dbReference>
<evidence type="ECO:0000256" key="2">
    <source>
        <dbReference type="SAM" id="SignalP"/>
    </source>
</evidence>
<dbReference type="SMART" id="SM00854">
    <property type="entry name" value="PGA_cap"/>
    <property type="match status" value="1"/>
</dbReference>
<feature type="signal peptide" evidence="2">
    <location>
        <begin position="1"/>
        <end position="23"/>
    </location>
</feature>
<protein>
    <submittedName>
        <fullName evidence="4">Poly-gamma-glutamate synthesis protein (Capsule biosynthesis protein)</fullName>
    </submittedName>
</protein>
<feature type="chain" id="PRO_5010231131" evidence="2">
    <location>
        <begin position="24"/>
        <end position="357"/>
    </location>
</feature>
<dbReference type="AlphaFoldDB" id="A0A1H6UPZ7"/>
<dbReference type="EMBL" id="FNYK01000036">
    <property type="protein sequence ID" value="SEI93766.1"/>
    <property type="molecule type" value="Genomic_DNA"/>
</dbReference>
<dbReference type="InterPro" id="IPR019079">
    <property type="entry name" value="Capsule_synth_CapA"/>
</dbReference>
<dbReference type="PANTHER" id="PTHR33393:SF11">
    <property type="entry name" value="POLYGLUTAMINE SYNTHESIS ACCESSORY PROTEIN RV0574C-RELATED"/>
    <property type="match status" value="1"/>
</dbReference>
<evidence type="ECO:0000259" key="3">
    <source>
        <dbReference type="SMART" id="SM00854"/>
    </source>
</evidence>
<dbReference type="InterPro" id="IPR029052">
    <property type="entry name" value="Metallo-depent_PP-like"/>
</dbReference>
<dbReference type="STRING" id="322505.SAMN04487836_12327"/>
<dbReference type="Gene3D" id="3.60.21.10">
    <property type="match status" value="1"/>
</dbReference>
<comment type="similarity">
    <text evidence="1">Belongs to the CapA family.</text>
</comment>
<evidence type="ECO:0000256" key="1">
    <source>
        <dbReference type="ARBA" id="ARBA00005662"/>
    </source>
</evidence>
<sequence length="357" mass="39624">MKKLALLLTAFLLAGCTSTPATKKVNKPAVKKETKTKETKDTTITISATGDVTLGKGATASYSTSMIPYYKQYGPAYFFKNVKDTFTKDDYTLVNFEGTLTNSNSLVTKTFNFKADKDYIKIIQDSGVDAVSFANNHAYDYGKEGYDDTINTFKENKMPYASYDAVSLVEVKGKKIGNIGVDFSGLNQTKFNKSKAYIDKGIKKLKKDGADLIIVSQHGGIERQYTVEQMQKDLAHYAIDQGANLVIGHHPHVVQGVEKYKNAYIAYSLGNFCFGGNQNPADKDTMIFQQPFTFKNDKLEHNDNIKIIPASISSVTNRNNYQPTIAEGTTKKRIINKVNQSSSVFKIAFNEDGTLKK</sequence>
<reference evidence="5" key="1">
    <citation type="submission" date="2016-10" db="EMBL/GenBank/DDBJ databases">
        <authorList>
            <person name="Varghese N."/>
        </authorList>
    </citation>
    <scope>NUCLEOTIDE SEQUENCE [LARGE SCALE GENOMIC DNA]</scope>
    <source>
        <strain evidence="5">DSM 20406</strain>
    </source>
</reference>
<gene>
    <name evidence="4" type="ORF">SAMN04487834_103619</name>
</gene>